<keyword evidence="3" id="KW-1185">Reference proteome</keyword>
<reference evidence="2" key="1">
    <citation type="submission" date="2024-04" db="UniProtKB">
        <authorList>
            <consortium name="EnsemblMetazoa"/>
        </authorList>
    </citation>
    <scope>IDENTIFICATION</scope>
    <source>
        <strain evidence="2">EBRO</strain>
    </source>
</reference>
<feature type="compositionally biased region" description="Polar residues" evidence="1">
    <location>
        <begin position="1"/>
        <end position="21"/>
    </location>
</feature>
<accession>A0AAG5DVG8</accession>
<dbReference type="EnsemblMetazoa" id="ENSAATROPT017430">
    <property type="protein sequence ID" value="ENSAATROPP015392"/>
    <property type="gene ID" value="ENSAATROPG014243"/>
</dbReference>
<proteinExistence type="predicted"/>
<dbReference type="AlphaFoldDB" id="A0AAG5DVG8"/>
<protein>
    <submittedName>
        <fullName evidence="2">Uncharacterized protein</fullName>
    </submittedName>
</protein>
<feature type="region of interest" description="Disordered" evidence="1">
    <location>
        <begin position="1"/>
        <end position="29"/>
    </location>
</feature>
<name>A0AAG5DVG8_ANOAO</name>
<evidence type="ECO:0000313" key="2">
    <source>
        <dbReference type="EnsemblMetazoa" id="ENSAATROPP015392"/>
    </source>
</evidence>
<organism evidence="2 3">
    <name type="scientific">Anopheles atroparvus</name>
    <name type="common">European mosquito</name>
    <dbReference type="NCBI Taxonomy" id="41427"/>
    <lineage>
        <taxon>Eukaryota</taxon>
        <taxon>Metazoa</taxon>
        <taxon>Ecdysozoa</taxon>
        <taxon>Arthropoda</taxon>
        <taxon>Hexapoda</taxon>
        <taxon>Insecta</taxon>
        <taxon>Pterygota</taxon>
        <taxon>Neoptera</taxon>
        <taxon>Endopterygota</taxon>
        <taxon>Diptera</taxon>
        <taxon>Nematocera</taxon>
        <taxon>Culicoidea</taxon>
        <taxon>Culicidae</taxon>
        <taxon>Anophelinae</taxon>
        <taxon>Anopheles</taxon>
    </lineage>
</organism>
<dbReference type="Proteomes" id="UP000075880">
    <property type="component" value="Unassembled WGS sequence"/>
</dbReference>
<evidence type="ECO:0000313" key="3">
    <source>
        <dbReference type="Proteomes" id="UP000075880"/>
    </source>
</evidence>
<evidence type="ECO:0000256" key="1">
    <source>
        <dbReference type="SAM" id="MobiDB-lite"/>
    </source>
</evidence>
<sequence length="46" mass="4911">AVVPNCTSSPFENESNKTSTEPVRHRTPVAKTHTILQLSPGALGTH</sequence>